<reference evidence="2" key="1">
    <citation type="submission" date="2021-05" db="EMBL/GenBank/DDBJ databases">
        <authorList>
            <person name="Pietrasiak N."/>
            <person name="Ward R."/>
            <person name="Stajich J.E."/>
            <person name="Kurbessoian T."/>
        </authorList>
    </citation>
    <scope>NUCLEOTIDE SEQUENCE</scope>
    <source>
        <strain evidence="2">HA4357-MV3</strain>
    </source>
</reference>
<dbReference type="Proteomes" id="UP000813215">
    <property type="component" value="Unassembled WGS sequence"/>
</dbReference>
<feature type="region of interest" description="Disordered" evidence="1">
    <location>
        <begin position="66"/>
        <end position="95"/>
    </location>
</feature>
<accession>A0A9E3H791</accession>
<sequence>MTNIKQRQQTKKVIGVTKGIPNQIGKKAVNILMSGGSDTGHFQVNSRYTSLELTVQTSALMTYPITNVPTSNPERVRSGKNKKKQCHIVDGSVKL</sequence>
<protein>
    <submittedName>
        <fullName evidence="2">Uncharacterized protein</fullName>
    </submittedName>
</protein>
<organism evidence="2 3">
    <name type="scientific">Pelatocladus maniniholoensis HA4357-MV3</name>
    <dbReference type="NCBI Taxonomy" id="1117104"/>
    <lineage>
        <taxon>Bacteria</taxon>
        <taxon>Bacillati</taxon>
        <taxon>Cyanobacteriota</taxon>
        <taxon>Cyanophyceae</taxon>
        <taxon>Nostocales</taxon>
        <taxon>Nostocaceae</taxon>
        <taxon>Pelatocladus</taxon>
    </lineage>
</organism>
<reference evidence="2" key="2">
    <citation type="journal article" date="2022" name="Microbiol. Resour. Announc.">
        <title>Metagenome Sequencing to Explore Phylogenomics of Terrestrial Cyanobacteria.</title>
        <authorList>
            <person name="Ward R.D."/>
            <person name="Stajich J.E."/>
            <person name="Johansen J.R."/>
            <person name="Huntemann M."/>
            <person name="Clum A."/>
            <person name="Foster B."/>
            <person name="Foster B."/>
            <person name="Roux S."/>
            <person name="Palaniappan K."/>
            <person name="Varghese N."/>
            <person name="Mukherjee S."/>
            <person name="Reddy T.B.K."/>
            <person name="Daum C."/>
            <person name="Copeland A."/>
            <person name="Chen I.A."/>
            <person name="Ivanova N.N."/>
            <person name="Kyrpides N.C."/>
            <person name="Shapiro N."/>
            <person name="Eloe-Fadrosh E.A."/>
            <person name="Pietrasiak N."/>
        </authorList>
    </citation>
    <scope>NUCLEOTIDE SEQUENCE</scope>
    <source>
        <strain evidence="2">HA4357-MV3</strain>
    </source>
</reference>
<evidence type="ECO:0000256" key="1">
    <source>
        <dbReference type="SAM" id="MobiDB-lite"/>
    </source>
</evidence>
<evidence type="ECO:0000313" key="2">
    <source>
        <dbReference type="EMBL" id="MBW4431346.1"/>
    </source>
</evidence>
<proteinExistence type="predicted"/>
<name>A0A9E3H791_9NOST</name>
<gene>
    <name evidence="2" type="ORF">KME28_06360</name>
</gene>
<evidence type="ECO:0000313" key="3">
    <source>
        <dbReference type="Proteomes" id="UP000813215"/>
    </source>
</evidence>
<dbReference type="AlphaFoldDB" id="A0A9E3H791"/>
<comment type="caution">
    <text evidence="2">The sequence shown here is derived from an EMBL/GenBank/DDBJ whole genome shotgun (WGS) entry which is preliminary data.</text>
</comment>
<dbReference type="EMBL" id="JAHHHW010000066">
    <property type="protein sequence ID" value="MBW4431346.1"/>
    <property type="molecule type" value="Genomic_DNA"/>
</dbReference>